<dbReference type="SUPFAM" id="SSF53613">
    <property type="entry name" value="Ribokinase-like"/>
    <property type="match status" value="1"/>
</dbReference>
<dbReference type="GO" id="GO:0005634">
    <property type="term" value="C:nucleus"/>
    <property type="evidence" value="ECO:0007669"/>
    <property type="project" value="UniProtKB-SubCell"/>
</dbReference>
<name>A0AAW1LX21_POPJA</name>
<comment type="function">
    <text evidence="6">ATP dependent phosphorylation of adenosine and other related nucleoside analogs to monophosphate derivatives.</text>
</comment>
<comment type="cofactor">
    <cofactor evidence="6">
        <name>Mg(2+)</name>
        <dbReference type="ChEBI" id="CHEBI:18420"/>
    </cofactor>
    <text evidence="6">Binds 3 Mg(2+) ions per subunit.</text>
</comment>
<dbReference type="InterPro" id="IPR029056">
    <property type="entry name" value="Ribokinase-like"/>
</dbReference>
<evidence type="ECO:0000256" key="4">
    <source>
        <dbReference type="ARBA" id="ARBA00022777"/>
    </source>
</evidence>
<evidence type="ECO:0000256" key="1">
    <source>
        <dbReference type="ARBA" id="ARBA00010688"/>
    </source>
</evidence>
<dbReference type="Gene3D" id="3.30.1110.10">
    <property type="match status" value="1"/>
</dbReference>
<keyword evidence="5 6" id="KW-0067">ATP-binding</keyword>
<accession>A0AAW1LX21</accession>
<comment type="subcellular location">
    <subcellularLocation>
        <location evidence="6">Nucleus</location>
    </subcellularLocation>
</comment>
<evidence type="ECO:0000256" key="5">
    <source>
        <dbReference type="ARBA" id="ARBA00022840"/>
    </source>
</evidence>
<dbReference type="PANTHER" id="PTHR45769:SF3">
    <property type="entry name" value="ADENOSINE KINASE"/>
    <property type="match status" value="1"/>
</dbReference>
<evidence type="ECO:0000256" key="2">
    <source>
        <dbReference type="ARBA" id="ARBA00022679"/>
    </source>
</evidence>
<comment type="similarity">
    <text evidence="1 6">Belongs to the carbohydrate kinase PfkB family.</text>
</comment>
<dbReference type="GO" id="GO:0006166">
    <property type="term" value="P:purine ribonucleoside salvage"/>
    <property type="evidence" value="ECO:0007669"/>
    <property type="project" value="UniProtKB-KW"/>
</dbReference>
<keyword evidence="4 6" id="KW-0418">Kinase</keyword>
<comment type="caution">
    <text evidence="7">The sequence shown here is derived from an EMBL/GenBank/DDBJ whole genome shotgun (WGS) entry which is preliminary data.</text>
</comment>
<dbReference type="EMBL" id="JASPKY010000084">
    <property type="protein sequence ID" value="KAK9738623.1"/>
    <property type="molecule type" value="Genomic_DNA"/>
</dbReference>
<organism evidence="7 8">
    <name type="scientific">Popillia japonica</name>
    <name type="common">Japanese beetle</name>
    <dbReference type="NCBI Taxonomy" id="7064"/>
    <lineage>
        <taxon>Eukaryota</taxon>
        <taxon>Metazoa</taxon>
        <taxon>Ecdysozoa</taxon>
        <taxon>Arthropoda</taxon>
        <taxon>Hexapoda</taxon>
        <taxon>Insecta</taxon>
        <taxon>Pterygota</taxon>
        <taxon>Neoptera</taxon>
        <taxon>Endopterygota</taxon>
        <taxon>Coleoptera</taxon>
        <taxon>Polyphaga</taxon>
        <taxon>Scarabaeiformia</taxon>
        <taxon>Scarabaeidae</taxon>
        <taxon>Rutelinae</taxon>
        <taxon>Popillia</taxon>
    </lineage>
</organism>
<dbReference type="GO" id="GO:0004001">
    <property type="term" value="F:adenosine kinase activity"/>
    <property type="evidence" value="ECO:0007669"/>
    <property type="project" value="UniProtKB-UniRule"/>
</dbReference>
<dbReference type="PANTHER" id="PTHR45769">
    <property type="entry name" value="ADENOSINE KINASE"/>
    <property type="match status" value="1"/>
</dbReference>
<protein>
    <recommendedName>
        <fullName evidence="6">Adenosine kinase</fullName>
        <shortName evidence="6">AK</shortName>
        <ecNumber evidence="6">2.7.1.20</ecNumber>
    </recommendedName>
    <alternativeName>
        <fullName evidence="6">Adenosine 5'-phosphotransferase</fullName>
    </alternativeName>
</protein>
<comment type="subunit">
    <text evidence="6">Monomer.</text>
</comment>
<dbReference type="GO" id="GO:0005829">
    <property type="term" value="C:cytosol"/>
    <property type="evidence" value="ECO:0007669"/>
    <property type="project" value="TreeGrafter"/>
</dbReference>
<evidence type="ECO:0000313" key="7">
    <source>
        <dbReference type="EMBL" id="KAK9738623.1"/>
    </source>
</evidence>
<dbReference type="InterPro" id="IPR001805">
    <property type="entry name" value="Adenokinase"/>
</dbReference>
<dbReference type="GO" id="GO:0006144">
    <property type="term" value="P:purine nucleobase metabolic process"/>
    <property type="evidence" value="ECO:0007669"/>
    <property type="project" value="TreeGrafter"/>
</dbReference>
<gene>
    <name evidence="7" type="ORF">QE152_g9706</name>
</gene>
<keyword evidence="8" id="KW-1185">Reference proteome</keyword>
<proteinExistence type="inferred from homology"/>
<evidence type="ECO:0000313" key="8">
    <source>
        <dbReference type="Proteomes" id="UP001458880"/>
    </source>
</evidence>
<reference evidence="7 8" key="1">
    <citation type="journal article" date="2024" name="BMC Genomics">
        <title>De novo assembly and annotation of Popillia japonica's genome with initial clues to its potential as an invasive pest.</title>
        <authorList>
            <person name="Cucini C."/>
            <person name="Boschi S."/>
            <person name="Funari R."/>
            <person name="Cardaioli E."/>
            <person name="Iannotti N."/>
            <person name="Marturano G."/>
            <person name="Paoli F."/>
            <person name="Bruttini M."/>
            <person name="Carapelli A."/>
            <person name="Frati F."/>
            <person name="Nardi F."/>
        </authorList>
    </citation>
    <scope>NUCLEOTIDE SEQUENCE [LARGE SCALE GENOMIC DNA]</scope>
    <source>
        <strain evidence="7">DMR45628</strain>
    </source>
</reference>
<dbReference type="Gene3D" id="3.40.1190.20">
    <property type="match status" value="1"/>
</dbReference>
<keyword evidence="6" id="KW-0539">Nucleus</keyword>
<dbReference type="AlphaFoldDB" id="A0AAW1LX21"/>
<sequence>MELRENLVVCIGSPMTDITARVPYEFLQKYKLKPNNATSYNQDYSDIFDDLQEYGSTSSAGGSITNTVLSVQNSLSLPNVCCYLGAIGNDDFGREIRQNLISSNVMLLSWCDWK</sequence>
<evidence type="ECO:0000256" key="6">
    <source>
        <dbReference type="RuleBase" id="RU368116"/>
    </source>
</evidence>
<evidence type="ECO:0000256" key="3">
    <source>
        <dbReference type="ARBA" id="ARBA00022741"/>
    </source>
</evidence>
<keyword evidence="6" id="KW-0660">Purine salvage</keyword>
<keyword evidence="2 6" id="KW-0808">Transferase</keyword>
<dbReference type="GO" id="GO:0044209">
    <property type="term" value="P:AMP salvage"/>
    <property type="evidence" value="ECO:0007669"/>
    <property type="project" value="UniProtKB-UniRule"/>
</dbReference>
<keyword evidence="6" id="KW-0460">Magnesium</keyword>
<keyword evidence="3 6" id="KW-0547">Nucleotide-binding</keyword>
<dbReference type="GO" id="GO:0005524">
    <property type="term" value="F:ATP binding"/>
    <property type="evidence" value="ECO:0007669"/>
    <property type="project" value="UniProtKB-UniRule"/>
</dbReference>
<comment type="catalytic activity">
    <reaction evidence="6">
        <text>adenosine + ATP = AMP + ADP + H(+)</text>
        <dbReference type="Rhea" id="RHEA:20824"/>
        <dbReference type="ChEBI" id="CHEBI:15378"/>
        <dbReference type="ChEBI" id="CHEBI:16335"/>
        <dbReference type="ChEBI" id="CHEBI:30616"/>
        <dbReference type="ChEBI" id="CHEBI:456215"/>
        <dbReference type="ChEBI" id="CHEBI:456216"/>
        <dbReference type="EC" id="2.7.1.20"/>
    </reaction>
</comment>
<comment type="pathway">
    <text evidence="6">Purine metabolism; AMP biosynthesis via salvage pathway; AMP from adenosine: step 1/1.</text>
</comment>
<dbReference type="Proteomes" id="UP001458880">
    <property type="component" value="Unassembled WGS sequence"/>
</dbReference>
<dbReference type="EC" id="2.7.1.20" evidence="6"/>